<keyword evidence="4" id="KW-1185">Reference proteome</keyword>
<feature type="compositionally biased region" description="Low complexity" evidence="1">
    <location>
        <begin position="171"/>
        <end position="197"/>
    </location>
</feature>
<feature type="signal peptide" evidence="2">
    <location>
        <begin position="1"/>
        <end position="20"/>
    </location>
</feature>
<evidence type="ECO:0000313" key="3">
    <source>
        <dbReference type="EMBL" id="SNB60669.1"/>
    </source>
</evidence>
<reference evidence="3 4" key="1">
    <citation type="submission" date="2017-06" db="EMBL/GenBank/DDBJ databases">
        <authorList>
            <person name="Kim H.J."/>
            <person name="Triplett B.A."/>
        </authorList>
    </citation>
    <scope>NUCLEOTIDE SEQUENCE [LARGE SCALE GENOMIC DNA]</scope>
    <source>
        <strain evidence="3 4">B29T1</strain>
    </source>
</reference>
<protein>
    <submittedName>
        <fullName evidence="3">Uncharacterized conserved protein YgiB, involved in bioifilm formation, UPF0441/DUF1190 family</fullName>
    </submittedName>
</protein>
<accession>A0A212QMS3</accession>
<dbReference type="InterPro" id="IPR009576">
    <property type="entry name" value="Biofilm_formation_YgiB"/>
</dbReference>
<name>A0A212QMS3_9PROT</name>
<dbReference type="EMBL" id="FYEH01000002">
    <property type="protein sequence ID" value="SNB60669.1"/>
    <property type="molecule type" value="Genomic_DNA"/>
</dbReference>
<organism evidence="3 4">
    <name type="scientific">Arboricoccus pini</name>
    <dbReference type="NCBI Taxonomy" id="1963835"/>
    <lineage>
        <taxon>Bacteria</taxon>
        <taxon>Pseudomonadati</taxon>
        <taxon>Pseudomonadota</taxon>
        <taxon>Alphaproteobacteria</taxon>
        <taxon>Geminicoccales</taxon>
        <taxon>Geminicoccaceae</taxon>
        <taxon>Arboricoccus</taxon>
    </lineage>
</organism>
<evidence type="ECO:0000256" key="2">
    <source>
        <dbReference type="SAM" id="SignalP"/>
    </source>
</evidence>
<feature type="chain" id="PRO_5013324434" evidence="2">
    <location>
        <begin position="21"/>
        <end position="197"/>
    </location>
</feature>
<dbReference type="RefSeq" id="WP_088559912.1">
    <property type="nucleotide sequence ID" value="NZ_FYEH01000002.1"/>
</dbReference>
<dbReference type="Proteomes" id="UP000197065">
    <property type="component" value="Unassembled WGS sequence"/>
</dbReference>
<proteinExistence type="predicted"/>
<keyword evidence="2" id="KW-0732">Signal</keyword>
<dbReference type="AlphaFoldDB" id="A0A212QMS3"/>
<dbReference type="OrthoDB" id="7361974at2"/>
<sequence>MKRSTAITLTLMAAAGGALAIYNSRADQQAEGNYYPSVEACKAEGKVDPDDCQKAFDEAKAQNDEQAPRFDEQSTCEAQFGVNACYRREEGGSSFFVPFLTGFLVSNLVNQVTGGSGYWGRPGGYHYARPIYRSVQNGDLYTGSGSPLSTLGGSTVRAPARDVYQAPPPSRTSVVSRGGFGSRSSSWSTGSFRSWGS</sequence>
<evidence type="ECO:0000256" key="1">
    <source>
        <dbReference type="SAM" id="MobiDB-lite"/>
    </source>
</evidence>
<feature type="region of interest" description="Disordered" evidence="1">
    <location>
        <begin position="161"/>
        <end position="197"/>
    </location>
</feature>
<gene>
    <name evidence="3" type="ORF">SAMN07250955_10218</name>
</gene>
<dbReference type="Pfam" id="PF06693">
    <property type="entry name" value="DUF1190"/>
    <property type="match status" value="1"/>
</dbReference>
<evidence type="ECO:0000313" key="4">
    <source>
        <dbReference type="Proteomes" id="UP000197065"/>
    </source>
</evidence>